<evidence type="ECO:0000313" key="1">
    <source>
        <dbReference type="EnsemblPlants" id="OB04G32420.1"/>
    </source>
</evidence>
<reference evidence="1" key="1">
    <citation type="journal article" date="2013" name="Nat. Commun.">
        <title>Whole-genome sequencing of Oryza brachyantha reveals mechanisms underlying Oryza genome evolution.</title>
        <authorList>
            <person name="Chen J."/>
            <person name="Huang Q."/>
            <person name="Gao D."/>
            <person name="Wang J."/>
            <person name="Lang Y."/>
            <person name="Liu T."/>
            <person name="Li B."/>
            <person name="Bai Z."/>
            <person name="Luis Goicoechea J."/>
            <person name="Liang C."/>
            <person name="Chen C."/>
            <person name="Zhang W."/>
            <person name="Sun S."/>
            <person name="Liao Y."/>
            <person name="Zhang X."/>
            <person name="Yang L."/>
            <person name="Song C."/>
            <person name="Wang M."/>
            <person name="Shi J."/>
            <person name="Liu G."/>
            <person name="Liu J."/>
            <person name="Zhou H."/>
            <person name="Zhou W."/>
            <person name="Yu Q."/>
            <person name="An N."/>
            <person name="Chen Y."/>
            <person name="Cai Q."/>
            <person name="Wang B."/>
            <person name="Liu B."/>
            <person name="Min J."/>
            <person name="Huang Y."/>
            <person name="Wu H."/>
            <person name="Li Z."/>
            <person name="Zhang Y."/>
            <person name="Yin Y."/>
            <person name="Song W."/>
            <person name="Jiang J."/>
            <person name="Jackson S.A."/>
            <person name="Wing R.A."/>
            <person name="Wang J."/>
            <person name="Chen M."/>
        </authorList>
    </citation>
    <scope>NUCLEOTIDE SEQUENCE [LARGE SCALE GENOMIC DNA]</scope>
    <source>
        <strain evidence="1">cv. IRGC 101232</strain>
    </source>
</reference>
<accession>J3M1G7</accession>
<dbReference type="EnsemblPlants" id="OB04G32420.1">
    <property type="protein sequence ID" value="OB04G32420.1"/>
    <property type="gene ID" value="OB04G32420"/>
</dbReference>
<sequence>MHYFQHVQHLILRISQHHCQLRRPVPPAAGDVPVLVGLFILGRRRWQEQVAEAKHVDHRIHPHIGREGALH</sequence>
<dbReference type="HOGENOM" id="CLU_2747566_0_0_1"/>
<name>J3M1G7_ORYBR</name>
<evidence type="ECO:0000313" key="2">
    <source>
        <dbReference type="Proteomes" id="UP000006038"/>
    </source>
</evidence>
<proteinExistence type="predicted"/>
<reference evidence="1" key="2">
    <citation type="submission" date="2013-04" db="UniProtKB">
        <authorList>
            <consortium name="EnsemblPlants"/>
        </authorList>
    </citation>
    <scope>IDENTIFICATION</scope>
</reference>
<dbReference type="Gramene" id="OB04G32420.1">
    <property type="protein sequence ID" value="OB04G32420.1"/>
    <property type="gene ID" value="OB04G32420"/>
</dbReference>
<keyword evidence="2" id="KW-1185">Reference proteome</keyword>
<dbReference type="AlphaFoldDB" id="J3M1G7"/>
<protein>
    <submittedName>
        <fullName evidence="1">Uncharacterized protein</fullName>
    </submittedName>
</protein>
<dbReference type="Proteomes" id="UP000006038">
    <property type="component" value="Chromosome 4"/>
</dbReference>
<organism evidence="1">
    <name type="scientific">Oryza brachyantha</name>
    <name type="common">malo sina</name>
    <dbReference type="NCBI Taxonomy" id="4533"/>
    <lineage>
        <taxon>Eukaryota</taxon>
        <taxon>Viridiplantae</taxon>
        <taxon>Streptophyta</taxon>
        <taxon>Embryophyta</taxon>
        <taxon>Tracheophyta</taxon>
        <taxon>Spermatophyta</taxon>
        <taxon>Magnoliopsida</taxon>
        <taxon>Liliopsida</taxon>
        <taxon>Poales</taxon>
        <taxon>Poaceae</taxon>
        <taxon>BOP clade</taxon>
        <taxon>Oryzoideae</taxon>
        <taxon>Oryzeae</taxon>
        <taxon>Oryzinae</taxon>
        <taxon>Oryza</taxon>
    </lineage>
</organism>